<keyword evidence="2" id="KW-0067">ATP-binding</keyword>
<evidence type="ECO:0000313" key="4">
    <source>
        <dbReference type="EMBL" id="MBB3836687.1"/>
    </source>
</evidence>
<dbReference type="EMBL" id="JACIBY010000001">
    <property type="protein sequence ID" value="MBB3836687.1"/>
    <property type="molecule type" value="Genomic_DNA"/>
</dbReference>
<evidence type="ECO:0000256" key="2">
    <source>
        <dbReference type="ARBA" id="ARBA00022840"/>
    </source>
</evidence>
<evidence type="ECO:0000256" key="1">
    <source>
        <dbReference type="ARBA" id="ARBA00022741"/>
    </source>
</evidence>
<gene>
    <name evidence="4" type="ORF">FHS57_000669</name>
</gene>
<dbReference type="GO" id="GO:0005524">
    <property type="term" value="F:ATP binding"/>
    <property type="evidence" value="ECO:0007669"/>
    <property type="project" value="UniProtKB-KW"/>
</dbReference>
<reference evidence="4 5" key="1">
    <citation type="submission" date="2020-08" db="EMBL/GenBank/DDBJ databases">
        <title>Genomic Encyclopedia of Type Strains, Phase IV (KMG-IV): sequencing the most valuable type-strain genomes for metagenomic binning, comparative biology and taxonomic classification.</title>
        <authorList>
            <person name="Goeker M."/>
        </authorList>
    </citation>
    <scope>NUCLEOTIDE SEQUENCE [LARGE SCALE GENOMIC DNA]</scope>
    <source>
        <strain evidence="4 5">DSM 17976</strain>
    </source>
</reference>
<dbReference type="RefSeq" id="WP_183971457.1">
    <property type="nucleotide sequence ID" value="NZ_JACIBY010000001.1"/>
</dbReference>
<feature type="domain" description="Zeta toxin" evidence="3">
    <location>
        <begin position="2"/>
        <end position="159"/>
    </location>
</feature>
<dbReference type="Proteomes" id="UP000541352">
    <property type="component" value="Unassembled WGS sequence"/>
</dbReference>
<dbReference type="Gene3D" id="3.40.50.300">
    <property type="entry name" value="P-loop containing nucleotide triphosphate hydrolases"/>
    <property type="match status" value="1"/>
</dbReference>
<sequence length="194" mass="21962">MPTLYIIAGPNGAGKTTAAKVLLPDVFQVNTFINADLIAANLNPTSPESVAMEAGRQMLIEIENCLTQKVTFVIETTLATKSYINLVKKAQQMGYEVVLIYFWLESPNHAVERVARRVRQGGHYIATEVIVRRYWGGLKNLIRLFMPLVDKWIIFDNSDYTEGHPLRIAERLPQGDMIVENSELWLKINNNENS</sequence>
<dbReference type="InterPro" id="IPR010488">
    <property type="entry name" value="Zeta_toxin_domain"/>
</dbReference>
<dbReference type="SUPFAM" id="SSF52540">
    <property type="entry name" value="P-loop containing nucleoside triphosphate hydrolases"/>
    <property type="match status" value="1"/>
</dbReference>
<name>A0A7W6ENW2_9BACT</name>
<accession>A0A7W6ENW2</accession>
<evidence type="ECO:0000313" key="5">
    <source>
        <dbReference type="Proteomes" id="UP000541352"/>
    </source>
</evidence>
<dbReference type="Pfam" id="PF06414">
    <property type="entry name" value="Zeta_toxin"/>
    <property type="match status" value="1"/>
</dbReference>
<dbReference type="InterPro" id="IPR027417">
    <property type="entry name" value="P-loop_NTPase"/>
</dbReference>
<proteinExistence type="predicted"/>
<organism evidence="4 5">
    <name type="scientific">Runella defluvii</name>
    <dbReference type="NCBI Taxonomy" id="370973"/>
    <lineage>
        <taxon>Bacteria</taxon>
        <taxon>Pseudomonadati</taxon>
        <taxon>Bacteroidota</taxon>
        <taxon>Cytophagia</taxon>
        <taxon>Cytophagales</taxon>
        <taxon>Spirosomataceae</taxon>
        <taxon>Runella</taxon>
    </lineage>
</organism>
<evidence type="ECO:0000259" key="3">
    <source>
        <dbReference type="Pfam" id="PF06414"/>
    </source>
</evidence>
<comment type="caution">
    <text evidence="4">The sequence shown here is derived from an EMBL/GenBank/DDBJ whole genome shotgun (WGS) entry which is preliminary data.</text>
</comment>
<keyword evidence="5" id="KW-1185">Reference proteome</keyword>
<protein>
    <submittedName>
        <fullName evidence="4">Putative ABC-type ATPase</fullName>
    </submittedName>
</protein>
<dbReference type="PANTHER" id="PTHR39206">
    <property type="entry name" value="SLL8004 PROTEIN"/>
    <property type="match status" value="1"/>
</dbReference>
<dbReference type="GO" id="GO:0016301">
    <property type="term" value="F:kinase activity"/>
    <property type="evidence" value="ECO:0007669"/>
    <property type="project" value="InterPro"/>
</dbReference>
<dbReference type="PANTHER" id="PTHR39206:SF1">
    <property type="entry name" value="SLL8004 PROTEIN"/>
    <property type="match status" value="1"/>
</dbReference>
<keyword evidence="1" id="KW-0547">Nucleotide-binding</keyword>
<dbReference type="AlphaFoldDB" id="A0A7W6ENW2"/>